<dbReference type="Proteomes" id="UP001317532">
    <property type="component" value="Chromosome"/>
</dbReference>
<dbReference type="KEGG" id="vab:WPS_00450"/>
<organism evidence="1 2">
    <name type="scientific">Vulcanimicrobium alpinum</name>
    <dbReference type="NCBI Taxonomy" id="3016050"/>
    <lineage>
        <taxon>Bacteria</taxon>
        <taxon>Bacillati</taxon>
        <taxon>Vulcanimicrobiota</taxon>
        <taxon>Vulcanimicrobiia</taxon>
        <taxon>Vulcanimicrobiales</taxon>
        <taxon>Vulcanimicrobiaceae</taxon>
        <taxon>Vulcanimicrobium</taxon>
    </lineage>
</organism>
<accession>A0AAN2C7Q7</accession>
<dbReference type="EMBL" id="AP025523">
    <property type="protein sequence ID" value="BDE04769.1"/>
    <property type="molecule type" value="Genomic_DNA"/>
</dbReference>
<dbReference type="AlphaFoldDB" id="A0AAN2C7Q7"/>
<keyword evidence="2" id="KW-1185">Reference proteome</keyword>
<evidence type="ECO:0000313" key="2">
    <source>
        <dbReference type="Proteomes" id="UP001317532"/>
    </source>
</evidence>
<gene>
    <name evidence="1" type="ORF">WPS_00450</name>
</gene>
<evidence type="ECO:0000313" key="1">
    <source>
        <dbReference type="EMBL" id="BDE04769.1"/>
    </source>
</evidence>
<proteinExistence type="predicted"/>
<sequence>MTITFASVICLSYCLPIWTSVEVGKASAGAGMLALTIASMSAMTAQRRKSIGASSKAAPVCAGDFTFDVRSPGLSTDSRRF</sequence>
<reference evidence="1 2" key="1">
    <citation type="journal article" date="2022" name="ISME Commun">
        <title>Vulcanimicrobium alpinus gen. nov. sp. nov., the first cultivated representative of the candidate phylum 'Eremiobacterota', is a metabolically versatile aerobic anoxygenic phototroph.</title>
        <authorList>
            <person name="Yabe S."/>
            <person name="Muto K."/>
            <person name="Abe K."/>
            <person name="Yokota A."/>
            <person name="Staudigel H."/>
            <person name="Tebo B.M."/>
        </authorList>
    </citation>
    <scope>NUCLEOTIDE SEQUENCE [LARGE SCALE GENOMIC DNA]</scope>
    <source>
        <strain evidence="1 2">WC8-2</strain>
    </source>
</reference>
<protein>
    <submittedName>
        <fullName evidence="1">Uncharacterized protein</fullName>
    </submittedName>
</protein>
<name>A0AAN2C7Q7_UNVUL</name>